<dbReference type="SMART" id="SM00901">
    <property type="entry name" value="FRG"/>
    <property type="match status" value="1"/>
</dbReference>
<accession>A0ABQ3YHX8</accession>
<feature type="domain" description="FRG" evidence="1">
    <location>
        <begin position="36"/>
        <end position="138"/>
    </location>
</feature>
<dbReference type="EMBL" id="BOMI01000174">
    <property type="protein sequence ID" value="GID79583.1"/>
    <property type="molecule type" value="Genomic_DNA"/>
</dbReference>
<gene>
    <name evidence="2" type="ORF">Ade02nite_82240</name>
</gene>
<proteinExistence type="predicted"/>
<evidence type="ECO:0000313" key="3">
    <source>
        <dbReference type="Proteomes" id="UP000609879"/>
    </source>
</evidence>
<protein>
    <recommendedName>
        <fullName evidence="1">FRG domain-containing protein</fullName>
    </recommendedName>
</protein>
<dbReference type="InterPro" id="IPR014966">
    <property type="entry name" value="FRG-dom"/>
</dbReference>
<dbReference type="RefSeq" id="WP_203775930.1">
    <property type="nucleotide sequence ID" value="NZ_BAAABO010000064.1"/>
</dbReference>
<evidence type="ECO:0000259" key="1">
    <source>
        <dbReference type="SMART" id="SM00901"/>
    </source>
</evidence>
<sequence>MLISAFDHYVLSERFVTTAKELREFITEVEAVAARDGCDVFWRGQADHRWGVTSSLARIADSPAALTDAELATAEKRLLTEAKQWVTSLATPPANDLEWLALLQHHGVPTRMLDFTPDPLIATFFASEAHDDIEGRIFGILVPHRDMRLTAADVATFDISNVPSGQIRLWQPGPHVSPRLAAQSGVFVVGKLPSTQVARFVNDKATNPSERLMVRSEIVSIMSIPLYMLPLGTTRRSTSTVLSCFTARIHVDKSSIRDQLSKKANRGDLRPSGSKIDHAYCYPDVEGMVRYSRVLKAVNRGLG</sequence>
<reference evidence="2 3" key="1">
    <citation type="submission" date="2021-01" db="EMBL/GenBank/DDBJ databases">
        <title>Whole genome shotgun sequence of Actinoplanes deccanensis NBRC 13994.</title>
        <authorList>
            <person name="Komaki H."/>
            <person name="Tamura T."/>
        </authorList>
    </citation>
    <scope>NUCLEOTIDE SEQUENCE [LARGE SCALE GENOMIC DNA]</scope>
    <source>
        <strain evidence="2 3">NBRC 13994</strain>
    </source>
</reference>
<dbReference type="Pfam" id="PF08867">
    <property type="entry name" value="FRG"/>
    <property type="match status" value="1"/>
</dbReference>
<keyword evidence="3" id="KW-1185">Reference proteome</keyword>
<comment type="caution">
    <text evidence="2">The sequence shown here is derived from an EMBL/GenBank/DDBJ whole genome shotgun (WGS) entry which is preliminary data.</text>
</comment>
<dbReference type="Proteomes" id="UP000609879">
    <property type="component" value="Unassembled WGS sequence"/>
</dbReference>
<name>A0ABQ3YHX8_9ACTN</name>
<organism evidence="2 3">
    <name type="scientific">Paractinoplanes deccanensis</name>
    <dbReference type="NCBI Taxonomy" id="113561"/>
    <lineage>
        <taxon>Bacteria</taxon>
        <taxon>Bacillati</taxon>
        <taxon>Actinomycetota</taxon>
        <taxon>Actinomycetes</taxon>
        <taxon>Micromonosporales</taxon>
        <taxon>Micromonosporaceae</taxon>
        <taxon>Paractinoplanes</taxon>
    </lineage>
</organism>
<evidence type="ECO:0000313" key="2">
    <source>
        <dbReference type="EMBL" id="GID79583.1"/>
    </source>
</evidence>